<dbReference type="PANTHER" id="PTHR30160:SF1">
    <property type="entry name" value="LIPOPOLYSACCHARIDE 1,2-N-ACETYLGLUCOSAMINETRANSFERASE-RELATED"/>
    <property type="match status" value="1"/>
</dbReference>
<evidence type="ECO:0000313" key="3">
    <source>
        <dbReference type="EMBL" id="MEI5997113.1"/>
    </source>
</evidence>
<sequence>MDVDTDPIPVDLLALTRGASLQGVLPVNSFIERLSPQRIVIFRALQLGDMLCSVPALRALRRAAPHAHIALIGLPWARVFVDRYRDLLDELIVFPGAIGFPEQREDDTALPAFIDAMRARRFDLAVQLHGSGGVANDIAESFNARANAGFVQHDEIQRAGCFIEWPDTLPEPHRYLALTNAMGAPCESDALSFDLSNDDDTECAALVAAHGIEPQRLVLIHPGAQLPSRRWPVARFAEVADMLAAYGWQIAITGTAAEAELTAAVLGMMTAPALHLAGSTSLGALAALVARARLVVCNDTGISHVAAAMRTPSVVIASGSDTRRWAPLDHARHRVLADYPACRPCSFRTCPYGHECALNVSVAQVVSAARAMLPRDPHAHPAGSCQLHTSGATIIPLHQETRDVA</sequence>
<dbReference type="InterPro" id="IPR051199">
    <property type="entry name" value="LPS_LOS_Heptosyltrfase"/>
</dbReference>
<keyword evidence="1" id="KW-0328">Glycosyltransferase</keyword>
<dbReference type="PANTHER" id="PTHR30160">
    <property type="entry name" value="TETRAACYLDISACCHARIDE 4'-KINASE-RELATED"/>
    <property type="match status" value="1"/>
</dbReference>
<dbReference type="Pfam" id="PF01075">
    <property type="entry name" value="Glyco_transf_9"/>
    <property type="match status" value="1"/>
</dbReference>
<reference evidence="3 4" key="1">
    <citation type="journal article" date="2022" name="Arch. Microbiol.">
        <title>Paraburkholderia bengalensis sp. nov. isolated from roots of Oryza sativa, IR64.</title>
        <authorList>
            <person name="Nag P."/>
            <person name="Mondal N."/>
            <person name="Sarkar J."/>
            <person name="Das S."/>
        </authorList>
    </citation>
    <scope>NUCLEOTIDE SEQUENCE [LARGE SCALE GENOMIC DNA]</scope>
    <source>
        <strain evidence="3 4">IR64_4_BI</strain>
    </source>
</reference>
<evidence type="ECO:0000256" key="2">
    <source>
        <dbReference type="ARBA" id="ARBA00022679"/>
    </source>
</evidence>
<evidence type="ECO:0000313" key="4">
    <source>
        <dbReference type="Proteomes" id="UP001386437"/>
    </source>
</evidence>
<dbReference type="EMBL" id="JACFYJ010000008">
    <property type="protein sequence ID" value="MEI5997113.1"/>
    <property type="molecule type" value="Genomic_DNA"/>
</dbReference>
<dbReference type="SUPFAM" id="SSF53756">
    <property type="entry name" value="UDP-Glycosyltransferase/glycogen phosphorylase"/>
    <property type="match status" value="1"/>
</dbReference>
<organism evidence="3 4">
    <name type="scientific">Paraburkholderia bengalensis</name>
    <dbReference type="NCBI Taxonomy" id="2747562"/>
    <lineage>
        <taxon>Bacteria</taxon>
        <taxon>Pseudomonadati</taxon>
        <taxon>Pseudomonadota</taxon>
        <taxon>Betaproteobacteria</taxon>
        <taxon>Burkholderiales</taxon>
        <taxon>Burkholderiaceae</taxon>
        <taxon>Paraburkholderia</taxon>
    </lineage>
</organism>
<accession>A0ABU8IP75</accession>
<protein>
    <submittedName>
        <fullName evidence="3">Glycosyltransferase family 9 protein</fullName>
    </submittedName>
</protein>
<dbReference type="Proteomes" id="UP001386437">
    <property type="component" value="Unassembled WGS sequence"/>
</dbReference>
<keyword evidence="2" id="KW-0808">Transferase</keyword>
<comment type="caution">
    <text evidence="3">The sequence shown here is derived from an EMBL/GenBank/DDBJ whole genome shotgun (WGS) entry which is preliminary data.</text>
</comment>
<evidence type="ECO:0000256" key="1">
    <source>
        <dbReference type="ARBA" id="ARBA00022676"/>
    </source>
</evidence>
<dbReference type="InterPro" id="IPR002201">
    <property type="entry name" value="Glyco_trans_9"/>
</dbReference>
<keyword evidence="4" id="KW-1185">Reference proteome</keyword>
<name>A0ABU8IP75_9BURK</name>
<dbReference type="Gene3D" id="3.40.50.2000">
    <property type="entry name" value="Glycogen Phosphorylase B"/>
    <property type="match status" value="2"/>
</dbReference>
<proteinExistence type="predicted"/>
<gene>
    <name evidence="3" type="ORF">H3V53_07830</name>
</gene>
<dbReference type="CDD" id="cd03789">
    <property type="entry name" value="GT9_LPS_heptosyltransferase"/>
    <property type="match status" value="1"/>
</dbReference>